<evidence type="ECO:0000256" key="2">
    <source>
        <dbReference type="ARBA" id="ARBA00023125"/>
    </source>
</evidence>
<dbReference type="PANTHER" id="PTHR33204">
    <property type="entry name" value="TRANSCRIPTIONAL REGULATOR, MARR FAMILY"/>
    <property type="match status" value="1"/>
</dbReference>
<dbReference type="Gene3D" id="1.10.10.10">
    <property type="entry name" value="Winged helix-like DNA-binding domain superfamily/Winged helix DNA-binding domain"/>
    <property type="match status" value="1"/>
</dbReference>
<dbReference type="Pfam" id="PF01638">
    <property type="entry name" value="HxlR"/>
    <property type="match status" value="1"/>
</dbReference>
<evidence type="ECO:0000256" key="3">
    <source>
        <dbReference type="ARBA" id="ARBA00023163"/>
    </source>
</evidence>
<dbReference type="PANTHER" id="PTHR33204:SF18">
    <property type="entry name" value="TRANSCRIPTIONAL REGULATORY PROTEIN"/>
    <property type="match status" value="1"/>
</dbReference>
<dbReference type="InterPro" id="IPR036390">
    <property type="entry name" value="WH_DNA-bd_sf"/>
</dbReference>
<keyword evidence="3" id="KW-0804">Transcription</keyword>
<dbReference type="PROSITE" id="PS51118">
    <property type="entry name" value="HTH_HXLR"/>
    <property type="match status" value="1"/>
</dbReference>
<dbReference type="GO" id="GO:0003677">
    <property type="term" value="F:DNA binding"/>
    <property type="evidence" value="ECO:0007669"/>
    <property type="project" value="UniProtKB-KW"/>
</dbReference>
<evidence type="ECO:0000259" key="4">
    <source>
        <dbReference type="PROSITE" id="PS51118"/>
    </source>
</evidence>
<proteinExistence type="predicted"/>
<dbReference type="EMBL" id="RJKM01000001">
    <property type="protein sequence ID" value="ROP35163.1"/>
    <property type="molecule type" value="Genomic_DNA"/>
</dbReference>
<dbReference type="AlphaFoldDB" id="A0A3N1GXV2"/>
<evidence type="ECO:0000313" key="5">
    <source>
        <dbReference type="EMBL" id="ROP35163.1"/>
    </source>
</evidence>
<reference evidence="5 6" key="1">
    <citation type="submission" date="2018-11" db="EMBL/GenBank/DDBJ databases">
        <title>Sequencing the genomes of 1000 actinobacteria strains.</title>
        <authorList>
            <person name="Klenk H.-P."/>
        </authorList>
    </citation>
    <scope>NUCLEOTIDE SEQUENCE [LARGE SCALE GENOMIC DNA]</scope>
    <source>
        <strain evidence="5 6">DSM 44231</strain>
    </source>
</reference>
<dbReference type="SUPFAM" id="SSF46785">
    <property type="entry name" value="Winged helix' DNA-binding domain"/>
    <property type="match status" value="1"/>
</dbReference>
<dbReference type="Proteomes" id="UP000268727">
    <property type="component" value="Unassembled WGS sequence"/>
</dbReference>
<dbReference type="InterPro" id="IPR002577">
    <property type="entry name" value="HTH_HxlR"/>
</dbReference>
<accession>A0A3N1GXV2</accession>
<evidence type="ECO:0000313" key="6">
    <source>
        <dbReference type="Proteomes" id="UP000268727"/>
    </source>
</evidence>
<feature type="domain" description="HTH hxlR-type" evidence="4">
    <location>
        <begin position="29"/>
        <end position="126"/>
    </location>
</feature>
<name>A0A3N1GXV2_9PSEU</name>
<keyword evidence="2" id="KW-0238">DNA-binding</keyword>
<gene>
    <name evidence="5" type="ORF">EDD40_0384</name>
</gene>
<organism evidence="5 6">
    <name type="scientific">Saccharothrix texasensis</name>
    <dbReference type="NCBI Taxonomy" id="103734"/>
    <lineage>
        <taxon>Bacteria</taxon>
        <taxon>Bacillati</taxon>
        <taxon>Actinomycetota</taxon>
        <taxon>Actinomycetes</taxon>
        <taxon>Pseudonocardiales</taxon>
        <taxon>Pseudonocardiaceae</taxon>
        <taxon>Saccharothrix</taxon>
    </lineage>
</organism>
<dbReference type="InterPro" id="IPR036388">
    <property type="entry name" value="WH-like_DNA-bd_sf"/>
</dbReference>
<keyword evidence="6" id="KW-1185">Reference proteome</keyword>
<comment type="caution">
    <text evidence="5">The sequence shown here is derived from an EMBL/GenBank/DDBJ whole genome shotgun (WGS) entry which is preliminary data.</text>
</comment>
<keyword evidence="1" id="KW-0805">Transcription regulation</keyword>
<protein>
    <submittedName>
        <fullName evidence="5">HxlR family transcriptional regulator</fullName>
    </submittedName>
</protein>
<sequence>MGPQTIGSGPDLRGYHARMLRRTYDDQVCSIARALEVVGERWTLLIVRDALSGVTRFDGFLHRLPIARNVLSDRLNSLVEFGVLDRVLYQDRPPRHEYRLTAKGRELLPVVLSLMAWGDEHMPAQDGPPAVAEHAACGGVVRTRMICDCCEREVAPGVVFRRPSDAATPPGPAAG</sequence>
<evidence type="ECO:0000256" key="1">
    <source>
        <dbReference type="ARBA" id="ARBA00023015"/>
    </source>
</evidence>